<dbReference type="PANTHER" id="PTHR23320">
    <property type="entry name" value="MEMBRANE-SPANNING 4-DOMAINS SUBFAMILY A MS4A -RELATED"/>
    <property type="match status" value="1"/>
</dbReference>
<evidence type="ECO:0000256" key="3">
    <source>
        <dbReference type="ARBA" id="ARBA00022692"/>
    </source>
</evidence>
<dbReference type="FunCoup" id="A0A6P8J2A6">
    <property type="interactions" value="587"/>
</dbReference>
<evidence type="ECO:0000256" key="5">
    <source>
        <dbReference type="ARBA" id="ARBA00023136"/>
    </source>
</evidence>
<dbReference type="OrthoDB" id="5970442at2759"/>
<sequence>MVYRPSGLRSLGLIQIFIGVLMVVFGICAMAAVHHWSSFSACGLWIGTWVILTGVFGYLGSKSDDRPNTCLIGLMIGFSATACVFTGIMFIIYCIALSEFSQRIRCGEHGKGTDLDCRLYGYEENISYSLAKVGAGVGAILLILALVEFFVALTSSVYGCNASCCGTTTTAGVVQANQQVTYLNQPGQNVTVLSSSHGTVLPPGSTVQTFTTYPGQPMVLQTGNPQMIPSGGVQTFQNSYPVQPGIQTVQHGYFPPPPYAGGTTPQQ</sequence>
<feature type="transmembrane region" description="Helical" evidence="6">
    <location>
        <begin position="133"/>
        <end position="158"/>
    </location>
</feature>
<dbReference type="PANTHER" id="PTHR23320:SF165">
    <property type="entry name" value="MARVEL DOMAIN-CONTAINING PROTEIN"/>
    <property type="match status" value="1"/>
</dbReference>
<proteinExistence type="inferred from homology"/>
<dbReference type="GO" id="GO:0016020">
    <property type="term" value="C:membrane"/>
    <property type="evidence" value="ECO:0007669"/>
    <property type="project" value="UniProtKB-SubCell"/>
</dbReference>
<keyword evidence="7" id="KW-1185">Reference proteome</keyword>
<gene>
    <name evidence="8" type="primary">LOC116307905</name>
</gene>
<protein>
    <submittedName>
        <fullName evidence="8">Membrane-spanning 4-domains subfamily A member 8-like</fullName>
    </submittedName>
</protein>
<dbReference type="InterPro" id="IPR030417">
    <property type="entry name" value="MS4A"/>
</dbReference>
<evidence type="ECO:0000256" key="4">
    <source>
        <dbReference type="ARBA" id="ARBA00022989"/>
    </source>
</evidence>
<comment type="subcellular location">
    <subcellularLocation>
        <location evidence="1">Membrane</location>
        <topology evidence="1">Multi-pass membrane protein</topology>
    </subcellularLocation>
</comment>
<reference evidence="8" key="1">
    <citation type="submission" date="2025-08" db="UniProtKB">
        <authorList>
            <consortium name="RefSeq"/>
        </authorList>
    </citation>
    <scope>IDENTIFICATION</scope>
</reference>
<evidence type="ECO:0000313" key="7">
    <source>
        <dbReference type="Proteomes" id="UP000515163"/>
    </source>
</evidence>
<keyword evidence="5 6" id="KW-0472">Membrane</keyword>
<dbReference type="KEGG" id="aten:116307905"/>
<comment type="similarity">
    <text evidence="2">Belongs to the MS4A family.</text>
</comment>
<dbReference type="AlphaFoldDB" id="A0A6P8J2A6"/>
<evidence type="ECO:0000256" key="6">
    <source>
        <dbReference type="SAM" id="Phobius"/>
    </source>
</evidence>
<keyword evidence="3 6" id="KW-0812">Transmembrane</keyword>
<dbReference type="InterPro" id="IPR007237">
    <property type="entry name" value="CD20-like"/>
</dbReference>
<dbReference type="GeneID" id="116307905"/>
<dbReference type="RefSeq" id="XP_031574091.1">
    <property type="nucleotide sequence ID" value="XM_031718231.1"/>
</dbReference>
<feature type="transmembrane region" description="Helical" evidence="6">
    <location>
        <begin position="39"/>
        <end position="59"/>
    </location>
</feature>
<evidence type="ECO:0000256" key="1">
    <source>
        <dbReference type="ARBA" id="ARBA00004141"/>
    </source>
</evidence>
<organism evidence="7 8">
    <name type="scientific">Actinia tenebrosa</name>
    <name type="common">Australian red waratah sea anemone</name>
    <dbReference type="NCBI Taxonomy" id="6105"/>
    <lineage>
        <taxon>Eukaryota</taxon>
        <taxon>Metazoa</taxon>
        <taxon>Cnidaria</taxon>
        <taxon>Anthozoa</taxon>
        <taxon>Hexacorallia</taxon>
        <taxon>Actiniaria</taxon>
        <taxon>Actiniidae</taxon>
        <taxon>Actinia</taxon>
    </lineage>
</organism>
<name>A0A6P8J2A6_ACTTE</name>
<feature type="transmembrane region" description="Helical" evidence="6">
    <location>
        <begin position="71"/>
        <end position="95"/>
    </location>
</feature>
<accession>A0A6P8J2A6</accession>
<dbReference type="Proteomes" id="UP000515163">
    <property type="component" value="Unplaced"/>
</dbReference>
<keyword evidence="4 6" id="KW-1133">Transmembrane helix</keyword>
<dbReference type="Pfam" id="PF04103">
    <property type="entry name" value="CD20"/>
    <property type="match status" value="1"/>
</dbReference>
<feature type="transmembrane region" description="Helical" evidence="6">
    <location>
        <begin position="12"/>
        <end position="32"/>
    </location>
</feature>
<evidence type="ECO:0000313" key="8">
    <source>
        <dbReference type="RefSeq" id="XP_031574091.1"/>
    </source>
</evidence>
<dbReference type="InParanoid" id="A0A6P8J2A6"/>
<evidence type="ECO:0000256" key="2">
    <source>
        <dbReference type="ARBA" id="ARBA00009565"/>
    </source>
</evidence>